<proteinExistence type="predicted"/>
<comment type="caution">
    <text evidence="3">The sequence shown here is derived from an EMBL/GenBank/DDBJ whole genome shotgun (WGS) entry which is preliminary data.</text>
</comment>
<feature type="compositionally biased region" description="Basic and acidic residues" evidence="1">
    <location>
        <begin position="79"/>
        <end position="88"/>
    </location>
</feature>
<feature type="transmembrane region" description="Helical" evidence="2">
    <location>
        <begin position="150"/>
        <end position="171"/>
    </location>
</feature>
<evidence type="ECO:0000256" key="2">
    <source>
        <dbReference type="SAM" id="Phobius"/>
    </source>
</evidence>
<gene>
    <name evidence="3" type="ORF">ABEB36_009243</name>
</gene>
<sequence>MDITSRNAPKDPRHTTIKLGDRDKRSPKDPNPKRVRTSGRWTTTKNWSSRTPKGIPGRSKIKVLATVNSSSTISTVAQDLRERKNDDKKKKKYTKPHSSDHISPSTTRNHEGKIGTMGNNQAKQEEVIIAQTGNSGPQVVSPKFGSVQDIMGIITILLVLAIIIYVLIRCLKNDLNKKIRKEVSRSVEKL</sequence>
<evidence type="ECO:0000313" key="3">
    <source>
        <dbReference type="EMBL" id="KAL1493539.1"/>
    </source>
</evidence>
<keyword evidence="2" id="KW-0812">Transmembrane</keyword>
<name>A0ABD1EFR4_HYPHA</name>
<feature type="region of interest" description="Disordered" evidence="1">
    <location>
        <begin position="79"/>
        <end position="117"/>
    </location>
</feature>
<evidence type="ECO:0000313" key="4">
    <source>
        <dbReference type="Proteomes" id="UP001566132"/>
    </source>
</evidence>
<keyword evidence="4" id="KW-1185">Reference proteome</keyword>
<feature type="compositionally biased region" description="Polar residues" evidence="1">
    <location>
        <begin position="39"/>
        <end position="51"/>
    </location>
</feature>
<evidence type="ECO:0000256" key="1">
    <source>
        <dbReference type="SAM" id="MobiDB-lite"/>
    </source>
</evidence>
<keyword evidence="2" id="KW-0472">Membrane</keyword>
<dbReference type="Proteomes" id="UP001566132">
    <property type="component" value="Unassembled WGS sequence"/>
</dbReference>
<dbReference type="EMBL" id="JBDJPC010000007">
    <property type="protein sequence ID" value="KAL1493539.1"/>
    <property type="molecule type" value="Genomic_DNA"/>
</dbReference>
<feature type="compositionally biased region" description="Basic and acidic residues" evidence="1">
    <location>
        <begin position="8"/>
        <end position="32"/>
    </location>
</feature>
<reference evidence="3 4" key="1">
    <citation type="submission" date="2024-05" db="EMBL/GenBank/DDBJ databases">
        <title>Genetic variation in Jamaican populations of the coffee berry borer (Hypothenemus hampei).</title>
        <authorList>
            <person name="Errbii M."/>
            <person name="Myrie A."/>
        </authorList>
    </citation>
    <scope>NUCLEOTIDE SEQUENCE [LARGE SCALE GENOMIC DNA]</scope>
    <source>
        <strain evidence="3">JA-Hopewell-2020-01-JO</strain>
        <tissue evidence="3">Whole body</tissue>
    </source>
</reference>
<protein>
    <submittedName>
        <fullName evidence="3">Uncharacterized protein</fullName>
    </submittedName>
</protein>
<keyword evidence="2" id="KW-1133">Transmembrane helix</keyword>
<accession>A0ABD1EFR4</accession>
<feature type="region of interest" description="Disordered" evidence="1">
    <location>
        <begin position="1"/>
        <end position="60"/>
    </location>
</feature>
<dbReference type="AlphaFoldDB" id="A0ABD1EFR4"/>
<organism evidence="3 4">
    <name type="scientific">Hypothenemus hampei</name>
    <name type="common">Coffee berry borer</name>
    <dbReference type="NCBI Taxonomy" id="57062"/>
    <lineage>
        <taxon>Eukaryota</taxon>
        <taxon>Metazoa</taxon>
        <taxon>Ecdysozoa</taxon>
        <taxon>Arthropoda</taxon>
        <taxon>Hexapoda</taxon>
        <taxon>Insecta</taxon>
        <taxon>Pterygota</taxon>
        <taxon>Neoptera</taxon>
        <taxon>Endopterygota</taxon>
        <taxon>Coleoptera</taxon>
        <taxon>Polyphaga</taxon>
        <taxon>Cucujiformia</taxon>
        <taxon>Curculionidae</taxon>
        <taxon>Scolytinae</taxon>
        <taxon>Hypothenemus</taxon>
    </lineage>
</organism>